<feature type="domain" description="Right handed beta helix" evidence="1">
    <location>
        <begin position="172"/>
        <end position="329"/>
    </location>
</feature>
<reference evidence="2 3" key="1">
    <citation type="submission" date="2020-04" db="EMBL/GenBank/DDBJ databases">
        <title>Enterovirga sp. isolate from soil.</title>
        <authorList>
            <person name="Chea S."/>
            <person name="Kim D.-U."/>
        </authorList>
    </citation>
    <scope>NUCLEOTIDE SEQUENCE [LARGE SCALE GENOMIC DNA]</scope>
    <source>
        <strain evidence="2 3">DB1703</strain>
    </source>
</reference>
<dbReference type="Pfam" id="PF13229">
    <property type="entry name" value="Beta_helix"/>
    <property type="match status" value="1"/>
</dbReference>
<protein>
    <submittedName>
        <fullName evidence="2">Right-handed parallel beta-helix repeat-containing protein</fullName>
    </submittedName>
</protein>
<dbReference type="EMBL" id="JABEPP010000004">
    <property type="protein sequence ID" value="NNM74067.1"/>
    <property type="molecule type" value="Genomic_DNA"/>
</dbReference>
<keyword evidence="3" id="KW-1185">Reference proteome</keyword>
<sequence>MGEEVALAASRAPPGARFCIAGGVHRLQSIEPKAGQSFYGERGAVLNGARILSGFVRHGTRWVATVPRPPTVERGVCEDGGVLCRLPLAVFLDGQPLRRVHAGEVGPGRFFYDPAAREVTLGDDPRGRMVEASEATFAFTGTAPSVRIVGLTVERYANPAQEGAVRGLGPGWRVEHSEFRFNSGAGVSIDAEGAVLDCLIHSNGQLGATGDGNHLVFAGNRIWNNNIFGFSASWEAGGIKVTDAREVTFRDNHVAGNRGPGLWCDERCGDVLIEGNHVERNEGAGIFFELSAGATIQDNRIVENGQAKPGWYWGADIQIAASEEALVTGNEIVVRPGGRAIMLIDQNRHRLGGGYYRTRGNRVIGNRVVFLGDGAAGGVSDAPPGAANFGIIESGGNVFDRNRYAAPAGARVRFVWGRTATDFVGFRKRGQEAEGESVLLPTVANQP</sequence>
<dbReference type="Gene3D" id="2.160.20.10">
    <property type="entry name" value="Single-stranded right-handed beta-helix, Pectin lyase-like"/>
    <property type="match status" value="1"/>
</dbReference>
<organism evidence="2 3">
    <name type="scientific">Enterovirga aerilata</name>
    <dbReference type="NCBI Taxonomy" id="2730920"/>
    <lineage>
        <taxon>Bacteria</taxon>
        <taxon>Pseudomonadati</taxon>
        <taxon>Pseudomonadota</taxon>
        <taxon>Alphaproteobacteria</taxon>
        <taxon>Hyphomicrobiales</taxon>
        <taxon>Methylobacteriaceae</taxon>
        <taxon>Enterovirga</taxon>
    </lineage>
</organism>
<evidence type="ECO:0000313" key="2">
    <source>
        <dbReference type="EMBL" id="NNM74067.1"/>
    </source>
</evidence>
<dbReference type="InterPro" id="IPR012334">
    <property type="entry name" value="Pectin_lyas_fold"/>
</dbReference>
<name>A0A849IDK9_9HYPH</name>
<dbReference type="RefSeq" id="WP_171219493.1">
    <property type="nucleotide sequence ID" value="NZ_JABEPP010000004.1"/>
</dbReference>
<dbReference type="InterPro" id="IPR006626">
    <property type="entry name" value="PbH1"/>
</dbReference>
<dbReference type="InterPro" id="IPR039448">
    <property type="entry name" value="Beta_helix"/>
</dbReference>
<proteinExistence type="predicted"/>
<comment type="caution">
    <text evidence="2">The sequence shown here is derived from an EMBL/GenBank/DDBJ whole genome shotgun (WGS) entry which is preliminary data.</text>
</comment>
<dbReference type="InterPro" id="IPR011050">
    <property type="entry name" value="Pectin_lyase_fold/virulence"/>
</dbReference>
<dbReference type="AlphaFoldDB" id="A0A849IDK9"/>
<evidence type="ECO:0000313" key="3">
    <source>
        <dbReference type="Proteomes" id="UP000564885"/>
    </source>
</evidence>
<accession>A0A849IDK9</accession>
<dbReference type="Proteomes" id="UP000564885">
    <property type="component" value="Unassembled WGS sequence"/>
</dbReference>
<evidence type="ECO:0000259" key="1">
    <source>
        <dbReference type="Pfam" id="PF13229"/>
    </source>
</evidence>
<gene>
    <name evidence="2" type="ORF">HJG44_16960</name>
</gene>
<dbReference type="SMART" id="SM00710">
    <property type="entry name" value="PbH1"/>
    <property type="match status" value="5"/>
</dbReference>
<dbReference type="SUPFAM" id="SSF51126">
    <property type="entry name" value="Pectin lyase-like"/>
    <property type="match status" value="1"/>
</dbReference>